<protein>
    <submittedName>
        <fullName evidence="1">Uncharacterized protein</fullName>
    </submittedName>
</protein>
<proteinExistence type="predicted"/>
<gene>
    <name evidence="1" type="ORF">XD54_0107</name>
</gene>
<reference evidence="2" key="1">
    <citation type="journal article" date="2015" name="MBio">
        <title>Genome-Resolved Metagenomic Analysis Reveals Roles for Candidate Phyla and Other Microbial Community Members in Biogeochemical Transformations in Oil Reservoirs.</title>
        <authorList>
            <person name="Hu P."/>
            <person name="Tom L."/>
            <person name="Singh A."/>
            <person name="Thomas B.C."/>
            <person name="Baker B.J."/>
            <person name="Piceno Y.M."/>
            <person name="Andersen G.L."/>
            <person name="Banfield J.F."/>
        </authorList>
    </citation>
    <scope>NUCLEOTIDE SEQUENCE [LARGE SCALE GENOMIC DNA]</scope>
</reference>
<evidence type="ECO:0000313" key="1">
    <source>
        <dbReference type="EMBL" id="KUK18547.1"/>
    </source>
</evidence>
<dbReference type="PATRIC" id="fig|172049.5.peg.488"/>
<dbReference type="AlphaFoldDB" id="A0A101END8"/>
<accession>A0A101END8</accession>
<comment type="caution">
    <text evidence="1">The sequence shown here is derived from an EMBL/GenBank/DDBJ whole genome shotgun (WGS) entry which is preliminary data.</text>
</comment>
<sequence>MRGPSSSHVAAAHRIGNLARQTIRGKLKELISFPPLRARLSKEKVIIEFAKNTSLA</sequence>
<organism evidence="1 2">
    <name type="scientific">Thermococcus sibiricus</name>
    <dbReference type="NCBI Taxonomy" id="172049"/>
    <lineage>
        <taxon>Archaea</taxon>
        <taxon>Methanobacteriati</taxon>
        <taxon>Methanobacteriota</taxon>
        <taxon>Thermococci</taxon>
        <taxon>Thermococcales</taxon>
        <taxon>Thermococcaceae</taxon>
        <taxon>Thermococcus</taxon>
    </lineage>
</organism>
<name>A0A101END8_9EURY</name>
<dbReference type="EMBL" id="LGFD01000002">
    <property type="protein sequence ID" value="KUK18547.1"/>
    <property type="molecule type" value="Genomic_DNA"/>
</dbReference>
<dbReference type="Proteomes" id="UP000053911">
    <property type="component" value="Unassembled WGS sequence"/>
</dbReference>
<evidence type="ECO:0000313" key="2">
    <source>
        <dbReference type="Proteomes" id="UP000053911"/>
    </source>
</evidence>